<evidence type="ECO:0000313" key="1">
    <source>
        <dbReference type="EMBL" id="CNL19672.1"/>
    </source>
</evidence>
<gene>
    <name evidence="1" type="ORF">ERS137965_02332</name>
    <name evidence="2" type="ORF">ERS137966_03827</name>
</gene>
<protein>
    <submittedName>
        <fullName evidence="1">Type III secretion system protein SsaM</fullName>
    </submittedName>
</protein>
<dbReference type="STRING" id="1453495.AT01_1113"/>
<organism evidence="1 4">
    <name type="scientific">Yersinia aldovae</name>
    <dbReference type="NCBI Taxonomy" id="29483"/>
    <lineage>
        <taxon>Bacteria</taxon>
        <taxon>Pseudomonadati</taxon>
        <taxon>Pseudomonadota</taxon>
        <taxon>Gammaproteobacteria</taxon>
        <taxon>Enterobacterales</taxon>
        <taxon>Yersiniaceae</taxon>
        <taxon>Yersinia</taxon>
    </lineage>
</organism>
<dbReference type="Proteomes" id="UP000038647">
    <property type="component" value="Unassembled WGS sequence"/>
</dbReference>
<dbReference type="eggNOG" id="ENOG5032SCS">
    <property type="taxonomic scope" value="Bacteria"/>
</dbReference>
<dbReference type="Proteomes" id="UP000041595">
    <property type="component" value="Unassembled WGS sequence"/>
</dbReference>
<name>A0A0T9U4Y4_YERAL</name>
<dbReference type="EMBL" id="CQEJ01000012">
    <property type="protein sequence ID" value="CNL19672.1"/>
    <property type="molecule type" value="Genomic_DNA"/>
</dbReference>
<sequence length="122" mass="14297">MTLSLVTERNIQLFMQLAQMPACRVSTDMYWQTATYETYLNYRRGRMHISQCLPLDSYDSNLLLLALHRWQPARFAGIPQRFFQLRRGLVMSCSPAADSAAELWLLLHRRQQAFLESLCKPQ</sequence>
<dbReference type="OrthoDB" id="6469765at2"/>
<evidence type="ECO:0000313" key="4">
    <source>
        <dbReference type="Proteomes" id="UP000041595"/>
    </source>
</evidence>
<reference evidence="2 3" key="1">
    <citation type="submission" date="2015-03" db="EMBL/GenBank/DDBJ databases">
        <authorList>
            <consortium name="Pathogen Informatics"/>
            <person name="Murphy D."/>
        </authorList>
    </citation>
    <scope>NUCLEOTIDE SEQUENCE [LARGE SCALE GENOMIC DNA]</scope>
    <source>
        <strain evidence="2 3">IP08791</strain>
    </source>
</reference>
<reference evidence="1 4" key="2">
    <citation type="submission" date="2015-03" db="EMBL/GenBank/DDBJ databases">
        <authorList>
            <person name="Murphy D."/>
        </authorList>
    </citation>
    <scope>NUCLEOTIDE SEQUENCE [LARGE SCALE GENOMIC DNA]</scope>
    <source>
        <strain evidence="1 4">IP06005</strain>
    </source>
</reference>
<dbReference type="RefSeq" id="WP_004700462.1">
    <property type="nucleotide sequence ID" value="NZ_CABHPY010000098.1"/>
</dbReference>
<evidence type="ECO:0000313" key="2">
    <source>
        <dbReference type="EMBL" id="CNL65976.1"/>
    </source>
</evidence>
<proteinExistence type="predicted"/>
<dbReference type="AlphaFoldDB" id="A0A0T9U4Y4"/>
<evidence type="ECO:0000313" key="3">
    <source>
        <dbReference type="Proteomes" id="UP000038647"/>
    </source>
</evidence>
<keyword evidence="3" id="KW-1185">Reference proteome</keyword>
<accession>A0A0T9U4Y4</accession>
<dbReference type="EMBL" id="CQEH01000025">
    <property type="protein sequence ID" value="CNL65976.1"/>
    <property type="molecule type" value="Genomic_DNA"/>
</dbReference>